<name>A0AA49JJG7_9BACT</name>
<dbReference type="EMBL" id="CP120682">
    <property type="protein sequence ID" value="WKN39777.1"/>
    <property type="molecule type" value="Genomic_DNA"/>
</dbReference>
<keyword evidence="1" id="KW-0812">Transmembrane</keyword>
<feature type="transmembrane region" description="Helical" evidence="1">
    <location>
        <begin position="7"/>
        <end position="30"/>
    </location>
</feature>
<feature type="transmembrane region" description="Helical" evidence="1">
    <location>
        <begin position="82"/>
        <end position="101"/>
    </location>
</feature>
<organism evidence="2">
    <name type="scientific">Roseihalotalea indica</name>
    <dbReference type="NCBI Taxonomy" id="2867963"/>
    <lineage>
        <taxon>Bacteria</taxon>
        <taxon>Pseudomonadati</taxon>
        <taxon>Bacteroidota</taxon>
        <taxon>Cytophagia</taxon>
        <taxon>Cytophagales</taxon>
        <taxon>Catalimonadaceae</taxon>
        <taxon>Roseihalotalea</taxon>
    </lineage>
</organism>
<reference evidence="2" key="1">
    <citation type="journal article" date="2023" name="Comput. Struct. Biotechnol. J.">
        <title>Discovery of a novel marine Bacteroidetes with a rich repertoire of carbohydrate-active enzymes.</title>
        <authorList>
            <person name="Chen B."/>
            <person name="Liu G."/>
            <person name="Chen Q."/>
            <person name="Wang H."/>
            <person name="Liu L."/>
            <person name="Tang K."/>
        </authorList>
    </citation>
    <scope>NUCLEOTIDE SEQUENCE</scope>
    <source>
        <strain evidence="2">TK19036</strain>
    </source>
</reference>
<proteinExistence type="predicted"/>
<reference evidence="2" key="2">
    <citation type="journal article" date="2024" name="Antonie Van Leeuwenhoek">
        <title>Roseihalotalea indica gen. nov., sp. nov., a halophilic Bacteroidetes from mesopelagic Southwest Indian Ocean with higher carbohydrate metabolic potential.</title>
        <authorList>
            <person name="Chen B."/>
            <person name="Zhang M."/>
            <person name="Lin D."/>
            <person name="Ye J."/>
            <person name="Tang K."/>
        </authorList>
    </citation>
    <scope>NUCLEOTIDE SEQUENCE</scope>
    <source>
        <strain evidence="2">TK19036</strain>
    </source>
</reference>
<protein>
    <submittedName>
        <fullName evidence="2">Uncharacterized protein</fullName>
    </submittedName>
</protein>
<sequence>MTYQTKLISGIILLTVPTIQYGGYFLLQLLSGYANLSLTPFQKSMFRAGHAHAGVLVILALVAQIFVDYAALSPGLVWGVRIGFPLAAILVSGGFFAGAIGNNLTQPTGLIRILYVGVIVLAASVIILGRGLIRSE</sequence>
<gene>
    <name evidence="2" type="ORF">K4G66_13865</name>
</gene>
<feature type="transmembrane region" description="Helical" evidence="1">
    <location>
        <begin position="50"/>
        <end position="70"/>
    </location>
</feature>
<evidence type="ECO:0000256" key="1">
    <source>
        <dbReference type="SAM" id="Phobius"/>
    </source>
</evidence>
<feature type="transmembrane region" description="Helical" evidence="1">
    <location>
        <begin position="113"/>
        <end position="133"/>
    </location>
</feature>
<dbReference type="AlphaFoldDB" id="A0AA49JJG7"/>
<evidence type="ECO:0000313" key="2">
    <source>
        <dbReference type="EMBL" id="WKN39777.1"/>
    </source>
</evidence>
<accession>A0AA49JJG7</accession>
<keyword evidence="1" id="KW-0472">Membrane</keyword>
<keyword evidence="1" id="KW-1133">Transmembrane helix</keyword>